<dbReference type="EMBL" id="WIND01000023">
    <property type="protein sequence ID" value="MSU91655.1"/>
    <property type="molecule type" value="Genomic_DNA"/>
</dbReference>
<evidence type="ECO:0000313" key="2">
    <source>
        <dbReference type="EMBL" id="MSU91655.1"/>
    </source>
</evidence>
<evidence type="ECO:0000259" key="1">
    <source>
        <dbReference type="Pfam" id="PF09361"/>
    </source>
</evidence>
<accession>A0A6L5Z6I4</accession>
<dbReference type="InterPro" id="IPR018968">
    <property type="entry name" value="Phasin"/>
</dbReference>
<evidence type="ECO:0000313" key="3">
    <source>
        <dbReference type="Proteomes" id="UP000474957"/>
    </source>
</evidence>
<comment type="caution">
    <text evidence="2">The sequence shown here is derived from an EMBL/GenBank/DDBJ whole genome shotgun (WGS) entry which is preliminary data.</text>
</comment>
<gene>
    <name evidence="2" type="ORF">GE300_18915</name>
</gene>
<feature type="domain" description="Phasin" evidence="1">
    <location>
        <begin position="26"/>
        <end position="107"/>
    </location>
</feature>
<dbReference type="RefSeq" id="WP_154449035.1">
    <property type="nucleotide sequence ID" value="NZ_WIND01000023.1"/>
</dbReference>
<reference evidence="2 3" key="1">
    <citation type="submission" date="2019-10" db="EMBL/GenBank/DDBJ databases">
        <title>Cognatihalovulum marinum gen. nov. sp. nov., a new member of the family Rhodobacteraceae isolated from deep seawater of the Northwest Indian Ocean.</title>
        <authorList>
            <person name="Ruan C."/>
            <person name="Wang J."/>
            <person name="Zheng X."/>
            <person name="Song L."/>
            <person name="Zhu Y."/>
            <person name="Huang Y."/>
            <person name="Lu Z."/>
            <person name="Du W."/>
            <person name="Huang L."/>
            <person name="Dai X."/>
        </authorList>
    </citation>
    <scope>NUCLEOTIDE SEQUENCE [LARGE SCALE GENOMIC DNA]</scope>
    <source>
        <strain evidence="2 3">2CG4</strain>
    </source>
</reference>
<organism evidence="2 3">
    <name type="scientific">Halovulum marinum</name>
    <dbReference type="NCBI Taxonomy" id="2662447"/>
    <lineage>
        <taxon>Bacteria</taxon>
        <taxon>Pseudomonadati</taxon>
        <taxon>Pseudomonadota</taxon>
        <taxon>Alphaproteobacteria</taxon>
        <taxon>Rhodobacterales</taxon>
        <taxon>Paracoccaceae</taxon>
        <taxon>Halovulum</taxon>
    </lineage>
</organism>
<keyword evidence="3" id="KW-1185">Reference proteome</keyword>
<proteinExistence type="predicted"/>
<dbReference type="AlphaFoldDB" id="A0A6L5Z6I4"/>
<dbReference type="Proteomes" id="UP000474957">
    <property type="component" value="Unassembled WGS sequence"/>
</dbReference>
<sequence length="114" mass="12800">MTRKAAPETPAIPDPLTAFAAMEGLRDSSLRTLSLLGTNWMYNISGFTTEVAQFLSDRVQQDFRLQHQLMHCNDMDELRRVQADFVRDALDQYMAETGKLVQLGGDMMAGTVTQ</sequence>
<name>A0A6L5Z6I4_9RHOB</name>
<protein>
    <recommendedName>
        <fullName evidence="1">Phasin domain-containing protein</fullName>
    </recommendedName>
</protein>
<dbReference type="Pfam" id="PF09361">
    <property type="entry name" value="Phasin_2"/>
    <property type="match status" value="1"/>
</dbReference>